<keyword evidence="5" id="KW-0964">Secreted</keyword>
<comment type="caution">
    <text evidence="18">Lacks conserved residue(s) required for the propagation of feature annotation.</text>
</comment>
<evidence type="ECO:0000256" key="5">
    <source>
        <dbReference type="ARBA" id="ARBA00022525"/>
    </source>
</evidence>
<dbReference type="InterPro" id="IPR002035">
    <property type="entry name" value="VWF_A"/>
</dbReference>
<comment type="cofactor">
    <cofactor evidence="2">
        <name>Mg(2+)</name>
        <dbReference type="ChEBI" id="CHEBI:18420"/>
    </cofactor>
</comment>
<feature type="active site" description="Charge relay system" evidence="17">
    <location>
        <position position="517"/>
    </location>
</feature>
<dbReference type="InterPro" id="IPR011360">
    <property type="entry name" value="Compl_C2_B"/>
</dbReference>
<evidence type="ECO:0000256" key="7">
    <source>
        <dbReference type="ARBA" id="ARBA00022659"/>
    </source>
</evidence>
<name>A0A3Q3BIT7_KRYMA</name>
<keyword evidence="24" id="KW-1185">Reference proteome</keyword>
<accession>A0A3Q3BIT7</accession>
<dbReference type="SUPFAM" id="SSF50494">
    <property type="entry name" value="Trypsin-like serine proteases"/>
    <property type="match status" value="1"/>
</dbReference>
<dbReference type="InterPro" id="IPR036465">
    <property type="entry name" value="vWFA_dom_sf"/>
</dbReference>
<dbReference type="InterPro" id="IPR000436">
    <property type="entry name" value="Sushi_SCR_CCP_dom"/>
</dbReference>
<evidence type="ECO:0000259" key="22">
    <source>
        <dbReference type="PROSITE" id="PS50923"/>
    </source>
</evidence>
<feature type="disulfide bond" evidence="18">
    <location>
        <begin position="181"/>
        <end position="208"/>
    </location>
</feature>
<feature type="active site" description="Charge relay system" evidence="17">
    <location>
        <position position="693"/>
    </location>
</feature>
<dbReference type="RefSeq" id="XP_017273663.1">
    <property type="nucleotide sequence ID" value="XM_017418174.3"/>
</dbReference>
<keyword evidence="15" id="KW-0325">Glycoprotein</keyword>
<dbReference type="CDD" id="cd00033">
    <property type="entry name" value="CCP"/>
    <property type="match status" value="3"/>
</dbReference>
<dbReference type="SMART" id="SM00020">
    <property type="entry name" value="Tryp_SPc"/>
    <property type="match status" value="1"/>
</dbReference>
<dbReference type="GeneID" id="108237014"/>
<dbReference type="InterPro" id="IPR043504">
    <property type="entry name" value="Peptidase_S1_PA_chymotrypsin"/>
</dbReference>
<feature type="domain" description="Peptidase S1" evidence="21">
    <location>
        <begin position="463"/>
        <end position="751"/>
    </location>
</feature>
<feature type="disulfide bond" evidence="18">
    <location>
        <begin position="120"/>
        <end position="147"/>
    </location>
</feature>
<keyword evidence="7 18" id="KW-0768">Sushi</keyword>
<dbReference type="Proteomes" id="UP000264800">
    <property type="component" value="Unplaced"/>
</dbReference>
<keyword evidence="12" id="KW-0720">Serine protease</keyword>
<evidence type="ECO:0000256" key="2">
    <source>
        <dbReference type="ARBA" id="ARBA00001946"/>
    </source>
</evidence>
<evidence type="ECO:0000256" key="18">
    <source>
        <dbReference type="PROSITE-ProRule" id="PRU00302"/>
    </source>
</evidence>
<comment type="subcellular location">
    <subcellularLocation>
        <location evidence="3">Cell surface</location>
    </subcellularLocation>
    <subcellularLocation>
        <location evidence="4">Secreted</location>
    </subcellularLocation>
</comment>
<dbReference type="SMART" id="SM00327">
    <property type="entry name" value="VWA"/>
    <property type="match status" value="1"/>
</dbReference>
<dbReference type="Gene3D" id="2.10.70.10">
    <property type="entry name" value="Complement Module, domain 1"/>
    <property type="match status" value="3"/>
</dbReference>
<reference evidence="23" key="1">
    <citation type="submission" date="2025-08" db="UniProtKB">
        <authorList>
            <consortium name="Ensembl"/>
        </authorList>
    </citation>
    <scope>IDENTIFICATION</scope>
</reference>
<dbReference type="InterPro" id="IPR001254">
    <property type="entry name" value="Trypsin_dom"/>
</dbReference>
<evidence type="ECO:0000256" key="16">
    <source>
        <dbReference type="ARBA" id="ARBA00029636"/>
    </source>
</evidence>
<dbReference type="GO" id="GO:0045087">
    <property type="term" value="P:innate immune response"/>
    <property type="evidence" value="ECO:0007669"/>
    <property type="project" value="UniProtKB-KW"/>
</dbReference>
<evidence type="ECO:0000259" key="21">
    <source>
        <dbReference type="PROSITE" id="PS50240"/>
    </source>
</evidence>
<dbReference type="Gene3D" id="3.40.50.410">
    <property type="entry name" value="von Willebrand factor, type A domain"/>
    <property type="match status" value="1"/>
</dbReference>
<dbReference type="STRING" id="37003.ENSKMAP00000030098"/>
<dbReference type="AlphaFoldDB" id="A0A3Q3BIT7"/>
<dbReference type="SUPFAM" id="SSF53300">
    <property type="entry name" value="vWA-like"/>
    <property type="match status" value="1"/>
</dbReference>
<feature type="active site" description="Charge relay system" evidence="17">
    <location>
        <position position="569"/>
    </location>
</feature>
<dbReference type="GO" id="GO:0070062">
    <property type="term" value="C:extracellular exosome"/>
    <property type="evidence" value="ECO:0007669"/>
    <property type="project" value="TreeGrafter"/>
</dbReference>
<feature type="chain" id="PRO_5018705527" description="C3/C5 convertase" evidence="19">
    <location>
        <begin position="26"/>
        <end position="765"/>
    </location>
</feature>
<dbReference type="Pfam" id="PF00084">
    <property type="entry name" value="Sushi"/>
    <property type="match status" value="3"/>
</dbReference>
<evidence type="ECO:0000256" key="6">
    <source>
        <dbReference type="ARBA" id="ARBA00022588"/>
    </source>
</evidence>
<dbReference type="InterPro" id="IPR018114">
    <property type="entry name" value="TRYPSIN_HIS"/>
</dbReference>
<evidence type="ECO:0000313" key="23">
    <source>
        <dbReference type="Ensembl" id="ENSKMAP00000030098.1"/>
    </source>
</evidence>
<feature type="domain" description="Sushi" evidence="22">
    <location>
        <begin position="90"/>
        <end position="149"/>
    </location>
</feature>
<keyword evidence="10" id="KW-0677">Repeat</keyword>
<keyword evidence="8" id="KW-0645">Protease</keyword>
<dbReference type="InterPro" id="IPR035976">
    <property type="entry name" value="Sushi/SCR/CCP_sf"/>
</dbReference>
<feature type="domain" description="VWFA" evidence="20">
    <location>
        <begin position="256"/>
        <end position="457"/>
    </location>
</feature>
<evidence type="ECO:0000256" key="10">
    <source>
        <dbReference type="ARBA" id="ARBA00022737"/>
    </source>
</evidence>
<dbReference type="GeneTree" id="ENSGT00940000158605"/>
<dbReference type="SMART" id="SM00032">
    <property type="entry name" value="CCP"/>
    <property type="match status" value="3"/>
</dbReference>
<keyword evidence="13" id="KW-0391">Immunity</keyword>
<evidence type="ECO:0000256" key="13">
    <source>
        <dbReference type="ARBA" id="ARBA00022859"/>
    </source>
</evidence>
<dbReference type="CDD" id="cd00190">
    <property type="entry name" value="Tryp_SPc"/>
    <property type="match status" value="1"/>
</dbReference>
<keyword evidence="14 18" id="KW-1015">Disulfide bond</keyword>
<evidence type="ECO:0000259" key="20">
    <source>
        <dbReference type="PROSITE" id="PS50234"/>
    </source>
</evidence>
<dbReference type="PRINTS" id="PR00722">
    <property type="entry name" value="CHYMOTRYPSIN"/>
</dbReference>
<evidence type="ECO:0000256" key="8">
    <source>
        <dbReference type="ARBA" id="ARBA00022670"/>
    </source>
</evidence>
<dbReference type="GO" id="GO:0009986">
    <property type="term" value="C:cell surface"/>
    <property type="evidence" value="ECO:0007669"/>
    <property type="project" value="UniProtKB-SubCell"/>
</dbReference>
<evidence type="ECO:0000256" key="12">
    <source>
        <dbReference type="ARBA" id="ARBA00022825"/>
    </source>
</evidence>
<dbReference type="GO" id="GO:0009617">
    <property type="term" value="P:response to bacterium"/>
    <property type="evidence" value="ECO:0007669"/>
    <property type="project" value="TreeGrafter"/>
</dbReference>
<dbReference type="GO" id="GO:0006956">
    <property type="term" value="P:complement activation"/>
    <property type="evidence" value="ECO:0007669"/>
    <property type="project" value="InterPro"/>
</dbReference>
<dbReference type="Pfam" id="PF00089">
    <property type="entry name" value="Trypsin"/>
    <property type="match status" value="1"/>
</dbReference>
<dbReference type="GO" id="GO:0006508">
    <property type="term" value="P:proteolysis"/>
    <property type="evidence" value="ECO:0007669"/>
    <property type="project" value="UniProtKB-KW"/>
</dbReference>
<dbReference type="Ensembl" id="ENSKMAT00000030472.1">
    <property type="protein sequence ID" value="ENSKMAP00000030098.1"/>
    <property type="gene ID" value="ENSKMAG00000022242.1"/>
</dbReference>
<dbReference type="SUPFAM" id="SSF57535">
    <property type="entry name" value="Complement control module/SCR domain"/>
    <property type="match status" value="3"/>
</dbReference>
<dbReference type="KEGG" id="kmr:108237014"/>
<dbReference type="PROSITE" id="PS00134">
    <property type="entry name" value="TRYPSIN_HIS"/>
    <property type="match status" value="1"/>
</dbReference>
<evidence type="ECO:0000256" key="17">
    <source>
        <dbReference type="PIRSR" id="PIRSR001154-1"/>
    </source>
</evidence>
<dbReference type="InterPro" id="IPR001314">
    <property type="entry name" value="Peptidase_S1A"/>
</dbReference>
<sequence length="765" mass="85624">MGSSVSCSWLAALLWLLCLGAEVECNCTDSNIEMAGGEYTLTKNLERGSLLVYNCPDGYYPYPTLTRVCQPSGTWRPAPKKFRPQRCKRVECPDPNVMENGNVSPPQERYFVDNETSYECYSGYLMRGSTKRICLPNGKWSGSTPICSRDSGDVCADPGVPPGASRTGNMFGIDDKVTYTCNGNLFLVGTSERKCQENGQWTGTEPACYYKHTYDTPREVSEAFGSAIKDSLTTMESLNDTQEGRKIRISKSGTLNIYIAVDISESIEEKQFQQARDAIITLIKKIASFTVSPNYEIIFFSSEIYEVVNILDFIDAKVELKKVIKDLESFEIGDRNTGTDLNLAFTKFEGRMAFIKEQAGPERFKEHRHVLIMFTDGAYNMGGSPKPTVERIKNMVYMNHTTEKQTGSRDEFLDIYVFAIGADIFDDDLHPLTVGTGGDHYFRMKDIKELRKTFDEIIDETEVVGLCGLHLDYETTEDKVSRRKRYPWLAFIINKGQKSKKCIGSLVSADFVLTAAHCFTFGDLPENIVIEIEDETGAIEKKVKNYTLHPNYNINSKVDQGVTEFYDYDVALIQLADPIKFSAKARPICIPCTQETSDALKLVGESTCKQQEQLLLKNQRERLNFLTRKSPLVAEKDVHAKLGESRNICIKKALKAPGINATDPTVAVTDNFLCTGGHNGGEHRDHIACTGDSGGAVFKNYELRTVQIGVVSWGTHQLCGSTDGLVESKAESRDFHINLFRMIPFLKSVLGDENQDYAPLKFLKS</sequence>
<comment type="cofactor">
    <cofactor evidence="1">
        <name>Mn(2+)</name>
        <dbReference type="ChEBI" id="CHEBI:29035"/>
    </cofactor>
</comment>
<feature type="domain" description="Sushi" evidence="22">
    <location>
        <begin position="153"/>
        <end position="210"/>
    </location>
</feature>
<dbReference type="PANTHER" id="PTHR46393:SF6">
    <property type="entry name" value="COMPLEMENT C2-RELATED"/>
    <property type="match status" value="1"/>
</dbReference>
<reference evidence="23" key="2">
    <citation type="submission" date="2025-09" db="UniProtKB">
        <authorList>
            <consortium name="Ensembl"/>
        </authorList>
    </citation>
    <scope>IDENTIFICATION</scope>
</reference>
<keyword evidence="11" id="KW-0378">Hydrolase</keyword>
<dbReference type="PROSITE" id="PS50234">
    <property type="entry name" value="VWFA"/>
    <property type="match status" value="1"/>
</dbReference>
<feature type="signal peptide" evidence="19">
    <location>
        <begin position="1"/>
        <end position="25"/>
    </location>
</feature>
<keyword evidence="6" id="KW-0399">Innate immunity</keyword>
<dbReference type="OMA" id="RQEICKG"/>
<evidence type="ECO:0000313" key="24">
    <source>
        <dbReference type="Proteomes" id="UP000264800"/>
    </source>
</evidence>
<evidence type="ECO:0000256" key="4">
    <source>
        <dbReference type="ARBA" id="ARBA00004613"/>
    </source>
</evidence>
<dbReference type="Pfam" id="PF00092">
    <property type="entry name" value="VWA"/>
    <property type="match status" value="1"/>
</dbReference>
<protein>
    <recommendedName>
        <fullName evidence="16">C3/C5 convertase</fullName>
    </recommendedName>
</protein>
<evidence type="ECO:0000256" key="3">
    <source>
        <dbReference type="ARBA" id="ARBA00004241"/>
    </source>
</evidence>
<dbReference type="Gene3D" id="2.40.10.10">
    <property type="entry name" value="Trypsin-like serine proteases"/>
    <property type="match status" value="2"/>
</dbReference>
<dbReference type="PANTHER" id="PTHR46393">
    <property type="entry name" value="SUSHI DOMAIN-CONTAINING PROTEIN"/>
    <property type="match status" value="1"/>
</dbReference>
<evidence type="ECO:0000256" key="14">
    <source>
        <dbReference type="ARBA" id="ARBA00023157"/>
    </source>
</evidence>
<evidence type="ECO:0000256" key="11">
    <source>
        <dbReference type="ARBA" id="ARBA00022801"/>
    </source>
</evidence>
<evidence type="ECO:0000256" key="9">
    <source>
        <dbReference type="ARBA" id="ARBA00022729"/>
    </source>
</evidence>
<dbReference type="PIRSF" id="PIRSF001154">
    <property type="entry name" value="Compl_C2_B"/>
    <property type="match status" value="1"/>
</dbReference>
<dbReference type="OrthoDB" id="6127264at2759"/>
<feature type="domain" description="Sushi" evidence="22">
    <location>
        <begin position="23"/>
        <end position="89"/>
    </location>
</feature>
<organism evidence="23 24">
    <name type="scientific">Kryptolebias marmoratus</name>
    <name type="common">Mangrove killifish</name>
    <name type="synonym">Rivulus marmoratus</name>
    <dbReference type="NCBI Taxonomy" id="37003"/>
    <lineage>
        <taxon>Eukaryota</taxon>
        <taxon>Metazoa</taxon>
        <taxon>Chordata</taxon>
        <taxon>Craniata</taxon>
        <taxon>Vertebrata</taxon>
        <taxon>Euteleostomi</taxon>
        <taxon>Actinopterygii</taxon>
        <taxon>Neopterygii</taxon>
        <taxon>Teleostei</taxon>
        <taxon>Neoteleostei</taxon>
        <taxon>Acanthomorphata</taxon>
        <taxon>Ovalentaria</taxon>
        <taxon>Atherinomorphae</taxon>
        <taxon>Cyprinodontiformes</taxon>
        <taxon>Rivulidae</taxon>
        <taxon>Kryptolebias</taxon>
    </lineage>
</organism>
<dbReference type="PROSITE" id="PS50923">
    <property type="entry name" value="SUSHI"/>
    <property type="match status" value="3"/>
</dbReference>
<keyword evidence="9 19" id="KW-0732">Signal</keyword>
<proteinExistence type="predicted"/>
<evidence type="ECO:0000256" key="19">
    <source>
        <dbReference type="SAM" id="SignalP"/>
    </source>
</evidence>
<evidence type="ECO:0000256" key="1">
    <source>
        <dbReference type="ARBA" id="ARBA00001936"/>
    </source>
</evidence>
<dbReference type="PROSITE" id="PS50240">
    <property type="entry name" value="TRYPSIN_DOM"/>
    <property type="match status" value="1"/>
</dbReference>
<evidence type="ECO:0000256" key="15">
    <source>
        <dbReference type="ARBA" id="ARBA00023180"/>
    </source>
</evidence>
<dbReference type="InterPro" id="IPR009003">
    <property type="entry name" value="Peptidase_S1_PA"/>
</dbReference>
<dbReference type="GO" id="GO:0004252">
    <property type="term" value="F:serine-type endopeptidase activity"/>
    <property type="evidence" value="ECO:0007669"/>
    <property type="project" value="InterPro"/>
</dbReference>